<keyword evidence="2" id="KW-0547">Nucleotide-binding</keyword>
<keyword evidence="5" id="KW-0067">ATP-binding</keyword>
<dbReference type="GO" id="GO:0016787">
    <property type="term" value="F:hydrolase activity"/>
    <property type="evidence" value="ECO:0007669"/>
    <property type="project" value="UniProtKB-KW"/>
</dbReference>
<dbReference type="Gene3D" id="3.30.160.20">
    <property type="match status" value="1"/>
</dbReference>
<keyword evidence="4 12" id="KW-0347">Helicase</keyword>
<dbReference type="PROSITE" id="PS50137">
    <property type="entry name" value="DS_RBD"/>
    <property type="match status" value="1"/>
</dbReference>
<comment type="similarity">
    <text evidence="7">Belongs to the DExH box helicase family.</text>
</comment>
<evidence type="ECO:0000313" key="12">
    <source>
        <dbReference type="EMBL" id="CAA2970376.1"/>
    </source>
</evidence>
<dbReference type="CDD" id="cd17917">
    <property type="entry name" value="DEXHc_RHA-like"/>
    <property type="match status" value="1"/>
</dbReference>
<dbReference type="SUPFAM" id="SSF52540">
    <property type="entry name" value="P-loop containing nucleoside triphosphate hydrolases"/>
    <property type="match status" value="1"/>
</dbReference>
<dbReference type="SMART" id="SM00490">
    <property type="entry name" value="HELICc"/>
    <property type="match status" value="1"/>
</dbReference>
<accession>A0A8S0QWF0</accession>
<dbReference type="InterPro" id="IPR011709">
    <property type="entry name" value="DEAD-box_helicase_OB_fold"/>
</dbReference>
<dbReference type="EC" id="3.6.4.13" evidence="1"/>
<sequence length="832" mass="93091">MAVAERVAAERGEKIGESVGYKVRLEGMKGRDTRLLFCTTGILLRRLLVDRSLKGVTHVIVDEIHERGMNEDFLLIVLKDLLPRRPELRLILMSATLNAELFSSYFGGAPMIHIPGFTYPVRCHFLENILEMTGYRLTPYNQIDNYGQDKMWKMQKQGLRKRKTQIASSVEDALMAANFKEYDHRTRESLSCWNPDSIGFNLIEHVLCHICRNERPGAVLVFMTGWDDINSLKDQLQAHPLLGDPTRVLLLACHGSMASTEQKLIFDKPEDGVRKIVLATNMAETSITINDVVFVVDCGKAKETSYDALNNTPCLLPTWISKASVRQRKGRAGRVQPGECYHLYPRCVHDAFADYQLPELLRTPLQSLCLQIKSLQLGSISDFLSKALQPPELLSVQNAVEYLKIIGALDENENLTVLGRNLSMLPVEPKLGKMLILGAIFSCLDPVMTIVAGLSVRDPFLAPFDKKDLADSAKAQFSARDFSDHLALLRAYEGWKDAESHRSGYEYCWKNFLSAQTLKAIDSLKNQFSYLLKDIGLVDNMESCNTSSHDEHLIRAIVCAGLFPGVCSVVNKEKSISLKTMEDGGVLLYSNSVNAHEPKIPYPWLVFNEKVKVNSVFLRDSTGVSDSVVLLFGGNISRGGLDGHLKMLDGYLEFFMKPDLAATYLTLKKELDELVQKKLLNPKLDVRSQDELLTAVRLLVSEDQCEGRFVYGRQVSATSKKTKKDISLTNDGAGDNSKSRLQTLLARAGHQSPTYKTAQLKNNKFRSTVIFNGLDFAGRACSSKKEAEKDAAAEALQWLTGESQSSQKTVDYMSAILKKSKKKQQTPAARWR</sequence>
<proteinExistence type="inferred from homology"/>
<dbReference type="FunFam" id="3.40.50.300:FF:000480">
    <property type="entry name" value="DExH-box ATP-dependent RNA helicase DExH3"/>
    <property type="match status" value="1"/>
</dbReference>
<dbReference type="Gene3D" id="1.20.120.1080">
    <property type="match status" value="1"/>
</dbReference>
<dbReference type="InterPro" id="IPR048333">
    <property type="entry name" value="HA2_WH"/>
</dbReference>
<keyword evidence="3" id="KW-0378">Hydrolase</keyword>
<evidence type="ECO:0000259" key="10">
    <source>
        <dbReference type="PROSITE" id="PS51192"/>
    </source>
</evidence>
<evidence type="ECO:0000256" key="3">
    <source>
        <dbReference type="ARBA" id="ARBA00022801"/>
    </source>
</evidence>
<dbReference type="GO" id="GO:0005524">
    <property type="term" value="F:ATP binding"/>
    <property type="evidence" value="ECO:0007669"/>
    <property type="project" value="UniProtKB-KW"/>
</dbReference>
<feature type="domain" description="Helicase C-terminal" evidence="11">
    <location>
        <begin position="202"/>
        <end position="376"/>
    </location>
</feature>
<dbReference type="InterPro" id="IPR027417">
    <property type="entry name" value="P-loop_NTPase"/>
</dbReference>
<evidence type="ECO:0000256" key="2">
    <source>
        <dbReference type="ARBA" id="ARBA00022741"/>
    </source>
</evidence>
<feature type="domain" description="Helicase ATP-binding" evidence="10">
    <location>
        <begin position="1"/>
        <end position="115"/>
    </location>
</feature>
<gene>
    <name evidence="12" type="ORF">OLEA9_A079406</name>
</gene>
<reference evidence="12 13" key="1">
    <citation type="submission" date="2019-12" db="EMBL/GenBank/DDBJ databases">
        <authorList>
            <person name="Alioto T."/>
            <person name="Alioto T."/>
            <person name="Gomez Garrido J."/>
        </authorList>
    </citation>
    <scope>NUCLEOTIDE SEQUENCE [LARGE SCALE GENOMIC DNA]</scope>
</reference>
<dbReference type="PANTHER" id="PTHR18934">
    <property type="entry name" value="ATP-DEPENDENT RNA HELICASE"/>
    <property type="match status" value="1"/>
</dbReference>
<dbReference type="Pfam" id="PF04408">
    <property type="entry name" value="WHD_HA2"/>
    <property type="match status" value="1"/>
</dbReference>
<dbReference type="SMART" id="SM00847">
    <property type="entry name" value="HA2"/>
    <property type="match status" value="1"/>
</dbReference>
<dbReference type="AlphaFoldDB" id="A0A8S0QWF0"/>
<dbReference type="Proteomes" id="UP000594638">
    <property type="component" value="Unassembled WGS sequence"/>
</dbReference>
<dbReference type="CDD" id="cd18791">
    <property type="entry name" value="SF2_C_RHA"/>
    <property type="match status" value="1"/>
</dbReference>
<dbReference type="Pfam" id="PF07717">
    <property type="entry name" value="OB_NTP_bind"/>
    <property type="match status" value="1"/>
</dbReference>
<comment type="catalytic activity">
    <reaction evidence="6">
        <text>ATP + H2O = ADP + phosphate + H(+)</text>
        <dbReference type="Rhea" id="RHEA:13065"/>
        <dbReference type="ChEBI" id="CHEBI:15377"/>
        <dbReference type="ChEBI" id="CHEBI:15378"/>
        <dbReference type="ChEBI" id="CHEBI:30616"/>
        <dbReference type="ChEBI" id="CHEBI:43474"/>
        <dbReference type="ChEBI" id="CHEBI:456216"/>
        <dbReference type="EC" id="3.6.4.13"/>
    </reaction>
</comment>
<feature type="domain" description="DRBM" evidence="9">
    <location>
        <begin position="736"/>
        <end position="801"/>
    </location>
</feature>
<dbReference type="Pfam" id="PF21010">
    <property type="entry name" value="HA2_C"/>
    <property type="match status" value="1"/>
</dbReference>
<keyword evidence="13" id="KW-1185">Reference proteome</keyword>
<evidence type="ECO:0000256" key="1">
    <source>
        <dbReference type="ARBA" id="ARBA00012552"/>
    </source>
</evidence>
<dbReference type="PROSITE" id="PS51192">
    <property type="entry name" value="HELICASE_ATP_BIND_1"/>
    <property type="match status" value="1"/>
</dbReference>
<evidence type="ECO:0000256" key="8">
    <source>
        <dbReference type="PROSITE-ProRule" id="PRU00266"/>
    </source>
</evidence>
<dbReference type="InterPro" id="IPR001650">
    <property type="entry name" value="Helicase_C-like"/>
</dbReference>
<keyword evidence="8" id="KW-0694">RNA-binding</keyword>
<dbReference type="FunFam" id="1.20.120.1080:FF:000002">
    <property type="entry name" value="Putative ATP-dependent RNA helicase DHX36"/>
    <property type="match status" value="1"/>
</dbReference>
<dbReference type="SUPFAM" id="SSF54768">
    <property type="entry name" value="dsRNA-binding domain-like"/>
    <property type="match status" value="1"/>
</dbReference>
<dbReference type="InterPro" id="IPR059023">
    <property type="entry name" value="RNA_hel_CTD"/>
</dbReference>
<dbReference type="InterPro" id="IPR014001">
    <property type="entry name" value="Helicase_ATP-bd"/>
</dbReference>
<protein>
    <recommendedName>
        <fullName evidence="1">RNA helicase</fullName>
        <ecNumber evidence="1">3.6.4.13</ecNumber>
    </recommendedName>
</protein>
<dbReference type="PANTHER" id="PTHR18934:SF229">
    <property type="entry name" value="DEXH-BOX ATP-DEPENDENT RNA HELICASE DEXH3"/>
    <property type="match status" value="1"/>
</dbReference>
<evidence type="ECO:0000256" key="5">
    <source>
        <dbReference type="ARBA" id="ARBA00022840"/>
    </source>
</evidence>
<dbReference type="Gramene" id="OE9A079406T1">
    <property type="protein sequence ID" value="OE9A079406C1"/>
    <property type="gene ID" value="OE9A079406"/>
</dbReference>
<dbReference type="PROSITE" id="PS51194">
    <property type="entry name" value="HELICASE_CTER"/>
    <property type="match status" value="1"/>
</dbReference>
<evidence type="ECO:0000256" key="4">
    <source>
        <dbReference type="ARBA" id="ARBA00022806"/>
    </source>
</evidence>
<evidence type="ECO:0000256" key="6">
    <source>
        <dbReference type="ARBA" id="ARBA00047984"/>
    </source>
</evidence>
<name>A0A8S0QWF0_OLEEU</name>
<dbReference type="InterPro" id="IPR007502">
    <property type="entry name" value="Helicase-assoc_dom"/>
</dbReference>
<dbReference type="GO" id="GO:0003723">
    <property type="term" value="F:RNA binding"/>
    <property type="evidence" value="ECO:0007669"/>
    <property type="project" value="UniProtKB-UniRule"/>
</dbReference>
<dbReference type="SMART" id="SM00358">
    <property type="entry name" value="DSRM"/>
    <property type="match status" value="1"/>
</dbReference>
<organism evidence="12 13">
    <name type="scientific">Olea europaea subsp. europaea</name>
    <dbReference type="NCBI Taxonomy" id="158383"/>
    <lineage>
        <taxon>Eukaryota</taxon>
        <taxon>Viridiplantae</taxon>
        <taxon>Streptophyta</taxon>
        <taxon>Embryophyta</taxon>
        <taxon>Tracheophyta</taxon>
        <taxon>Spermatophyta</taxon>
        <taxon>Magnoliopsida</taxon>
        <taxon>eudicotyledons</taxon>
        <taxon>Gunneridae</taxon>
        <taxon>Pentapetalae</taxon>
        <taxon>asterids</taxon>
        <taxon>lamiids</taxon>
        <taxon>Lamiales</taxon>
        <taxon>Oleaceae</taxon>
        <taxon>Oleeae</taxon>
        <taxon>Olea</taxon>
    </lineage>
</organism>
<evidence type="ECO:0000259" key="11">
    <source>
        <dbReference type="PROSITE" id="PS51194"/>
    </source>
</evidence>
<evidence type="ECO:0000256" key="7">
    <source>
        <dbReference type="ARBA" id="ARBA00060772"/>
    </source>
</evidence>
<dbReference type="Pfam" id="PF26026">
    <property type="entry name" value="RNA_hel_CTD"/>
    <property type="match status" value="1"/>
</dbReference>
<dbReference type="Gene3D" id="3.40.50.300">
    <property type="entry name" value="P-loop containing nucleotide triphosphate hydrolases"/>
    <property type="match status" value="2"/>
</dbReference>
<dbReference type="GO" id="GO:0005634">
    <property type="term" value="C:nucleus"/>
    <property type="evidence" value="ECO:0007669"/>
    <property type="project" value="TreeGrafter"/>
</dbReference>
<comment type="caution">
    <text evidence="12">The sequence shown here is derived from an EMBL/GenBank/DDBJ whole genome shotgun (WGS) entry which is preliminary data.</text>
</comment>
<dbReference type="FunFam" id="3.40.50.300:FF:001922">
    <property type="entry name" value="DEAH (Asp-Glu-Ala-His) box polypeptide 29"/>
    <property type="match status" value="1"/>
</dbReference>
<evidence type="ECO:0000259" key="9">
    <source>
        <dbReference type="PROSITE" id="PS50137"/>
    </source>
</evidence>
<dbReference type="InterPro" id="IPR014720">
    <property type="entry name" value="dsRBD_dom"/>
</dbReference>
<dbReference type="Pfam" id="PF00035">
    <property type="entry name" value="dsrm"/>
    <property type="match status" value="1"/>
</dbReference>
<evidence type="ECO:0000313" key="13">
    <source>
        <dbReference type="Proteomes" id="UP000594638"/>
    </source>
</evidence>
<dbReference type="GO" id="GO:0003724">
    <property type="term" value="F:RNA helicase activity"/>
    <property type="evidence" value="ECO:0007669"/>
    <property type="project" value="UniProtKB-EC"/>
</dbReference>
<dbReference type="Pfam" id="PF00271">
    <property type="entry name" value="Helicase_C"/>
    <property type="match status" value="1"/>
</dbReference>
<dbReference type="EMBL" id="CACTIH010001971">
    <property type="protein sequence ID" value="CAA2970376.1"/>
    <property type="molecule type" value="Genomic_DNA"/>
</dbReference>